<comment type="function">
    <text evidence="5">Required for morphogenesis and for the elongation of the flagellar filament by facilitating polymerization of the flagellin monomers at the tip of growing filament. Forms a capping structure, which prevents flagellin subunits (transported through the central channel of the flagellum) from leaking out without polymerization at the distal end.</text>
</comment>
<dbReference type="InterPro" id="IPR003481">
    <property type="entry name" value="FliD_N"/>
</dbReference>
<dbReference type="RefSeq" id="WP_349144665.1">
    <property type="nucleotide sequence ID" value="NZ_JBBMFC010000019.1"/>
</dbReference>
<keyword evidence="8" id="KW-0969">Cilium</keyword>
<reference evidence="8 9" key="1">
    <citation type="submission" date="2024-03" db="EMBL/GenBank/DDBJ databases">
        <title>Human intestinal bacterial collection.</title>
        <authorList>
            <person name="Pauvert C."/>
            <person name="Hitch T.C.A."/>
            <person name="Clavel T."/>
        </authorList>
    </citation>
    <scope>NUCLEOTIDE SEQUENCE [LARGE SCALE GENOMIC DNA]</scope>
    <source>
        <strain evidence="8 9">CLA-AA-H78B</strain>
    </source>
</reference>
<dbReference type="Pfam" id="PF07195">
    <property type="entry name" value="FliD_C"/>
    <property type="match status" value="1"/>
</dbReference>
<evidence type="ECO:0000313" key="8">
    <source>
        <dbReference type="EMBL" id="MEQ2579355.1"/>
    </source>
</evidence>
<dbReference type="PANTHER" id="PTHR30288">
    <property type="entry name" value="FLAGELLAR CAP/ASSEMBLY PROTEIN FLID"/>
    <property type="match status" value="1"/>
</dbReference>
<evidence type="ECO:0000256" key="1">
    <source>
        <dbReference type="ARBA" id="ARBA00009764"/>
    </source>
</evidence>
<evidence type="ECO:0000256" key="4">
    <source>
        <dbReference type="ARBA" id="ARBA00023143"/>
    </source>
</evidence>
<dbReference type="PANTHER" id="PTHR30288:SF0">
    <property type="entry name" value="FLAGELLAR HOOK-ASSOCIATED PROTEIN 2"/>
    <property type="match status" value="1"/>
</dbReference>
<feature type="domain" description="Flagellar hook-associated protein 2 C-terminal" evidence="7">
    <location>
        <begin position="498"/>
        <end position="788"/>
    </location>
</feature>
<organism evidence="8 9">
    <name type="scientific">Hominiventricola aquisgranensis</name>
    <dbReference type="NCBI Taxonomy" id="3133164"/>
    <lineage>
        <taxon>Bacteria</taxon>
        <taxon>Bacillati</taxon>
        <taxon>Bacillota</taxon>
        <taxon>Clostridia</taxon>
        <taxon>Lachnospirales</taxon>
        <taxon>Lachnospiraceae</taxon>
        <taxon>Hominiventricola</taxon>
    </lineage>
</organism>
<keyword evidence="3" id="KW-0175">Coiled coil</keyword>
<evidence type="ECO:0000259" key="6">
    <source>
        <dbReference type="Pfam" id="PF02465"/>
    </source>
</evidence>
<comment type="subunit">
    <text evidence="2 5">Homopentamer.</text>
</comment>
<dbReference type="InterPro" id="IPR010809">
    <property type="entry name" value="FliD_C"/>
</dbReference>
<evidence type="ECO:0000313" key="9">
    <source>
        <dbReference type="Proteomes" id="UP001470288"/>
    </source>
</evidence>
<comment type="caution">
    <text evidence="8">The sequence shown here is derived from an EMBL/GenBank/DDBJ whole genome shotgun (WGS) entry which is preliminary data.</text>
</comment>
<dbReference type="EMBL" id="JBBMFC010000019">
    <property type="protein sequence ID" value="MEQ2579355.1"/>
    <property type="molecule type" value="Genomic_DNA"/>
</dbReference>
<keyword evidence="8" id="KW-0966">Cell projection</keyword>
<dbReference type="Pfam" id="PF02465">
    <property type="entry name" value="FliD_N"/>
    <property type="match status" value="1"/>
</dbReference>
<comment type="similarity">
    <text evidence="1 5">Belongs to the FliD family.</text>
</comment>
<gene>
    <name evidence="8" type="primary">fliD</name>
    <name evidence="8" type="ORF">WMO62_11030</name>
</gene>
<sequence>MASIGGLSGTTSSSLNGLKGYGGLASGLDRDSLIEGMTQGTTSKIYKQQQKKDLLKWEQNAIRGITDKMIGFADKYLSTYSSSTNLFSNSFWGRNLITALGANSKYVSVSGTSSTADTLSILGVKQLARKAQMTSKIPASDRTLETGAIDPLEVQKAENLPGSTIKINYADKNYTITLPSGKDANGKEYKYDTVGNIADSLNRAFQDIEVGKGKKLSEVLQVEISGDKIVFKDKENAGNIFKLTGGSALSYLGFKDKPDSEFKELDITEQGLSSVRNITEDDIYTKTSFIDRIAEKELTFTYNGMSKSIKMPTKEELEKAQENSAIMNKLTESMQDQLDDAFGAGRVKVEAKEDGSGLYSLGFQTTTPNGKMDQSSILAVSSGDVGLLGANGAFKMNYGESNRVNLDAKIAESGLAGAQNMTFPTTIKINGKSIEVKAEDTVRTLMDKINESDAGVQVTYQNSSDSFVFSATANGASGKIDVGGDFANIFGEFNKTDGQDAIVTVKYAGSDQTMDLVRDSNSFKVDGMTISVNGEFGYVKDEATGELKLDPSAEAVTFDAKVDEDKIVETVKKMVEEYNEIIELVNKETRTKPNRDYPPLTSAQKKELSESEIEAWEEKAKEGLLFNDNDLKGLSNSLRFVLSPADQAALKKIGLTTSSTTSDNGKLSFDESAFRAALKSDPEGVKEMFTKEAVKDEDGNVVSQAGIAVNMKTAFDKYAKTLGEPKGILIERAGSIKSPASITQNAVYKQLEEIDARIESLQDTLKMEQDRYIKQFTALESVIAQMNSQSSWLSQFGSGY</sequence>
<proteinExistence type="inferred from homology"/>
<evidence type="ECO:0000256" key="2">
    <source>
        <dbReference type="ARBA" id="ARBA00011255"/>
    </source>
</evidence>
<comment type="subcellular location">
    <subcellularLocation>
        <location evidence="5">Secreted</location>
    </subcellularLocation>
    <subcellularLocation>
        <location evidence="5">Bacterial flagellum</location>
    </subcellularLocation>
</comment>
<keyword evidence="5" id="KW-0964">Secreted</keyword>
<evidence type="ECO:0000259" key="7">
    <source>
        <dbReference type="Pfam" id="PF07195"/>
    </source>
</evidence>
<dbReference type="InterPro" id="IPR040026">
    <property type="entry name" value="FliD"/>
</dbReference>
<evidence type="ECO:0000256" key="3">
    <source>
        <dbReference type="ARBA" id="ARBA00023054"/>
    </source>
</evidence>
<evidence type="ECO:0000256" key="5">
    <source>
        <dbReference type="RuleBase" id="RU362066"/>
    </source>
</evidence>
<keyword evidence="4 5" id="KW-0975">Bacterial flagellum</keyword>
<keyword evidence="8" id="KW-0282">Flagellum</keyword>
<protein>
    <recommendedName>
        <fullName evidence="5">Flagellar hook-associated protein 2</fullName>
        <shortName evidence="5">HAP2</shortName>
    </recommendedName>
    <alternativeName>
        <fullName evidence="5">Flagellar cap protein</fullName>
    </alternativeName>
</protein>
<feature type="domain" description="Flagellar hook-associated protein 2 N-terminal" evidence="6">
    <location>
        <begin position="26"/>
        <end position="130"/>
    </location>
</feature>
<name>A0ABV1I4Q0_9FIRM</name>
<keyword evidence="9" id="KW-1185">Reference proteome</keyword>
<dbReference type="Proteomes" id="UP001470288">
    <property type="component" value="Unassembled WGS sequence"/>
</dbReference>
<accession>A0ABV1I4Q0</accession>